<evidence type="ECO:0000313" key="3">
    <source>
        <dbReference type="EMBL" id="KAF0332066.1"/>
    </source>
</evidence>
<feature type="chain" id="PRO_5034111565" evidence="2">
    <location>
        <begin position="29"/>
        <end position="324"/>
    </location>
</feature>
<feature type="region of interest" description="Disordered" evidence="1">
    <location>
        <begin position="166"/>
        <end position="194"/>
    </location>
</feature>
<evidence type="ECO:0000256" key="1">
    <source>
        <dbReference type="SAM" id="MobiDB-lite"/>
    </source>
</evidence>
<dbReference type="EMBL" id="WOWK01000001">
    <property type="protein sequence ID" value="KAF0332066.1"/>
    <property type="molecule type" value="Genomic_DNA"/>
</dbReference>
<reference evidence="3 4" key="1">
    <citation type="submission" date="2019-12" db="EMBL/GenBank/DDBJ databases">
        <title>A genome sequence resource for the geographically widespread anthracnose pathogen Colletotrichum asianum.</title>
        <authorList>
            <person name="Meng Y."/>
        </authorList>
    </citation>
    <scope>NUCLEOTIDE SEQUENCE [LARGE SCALE GENOMIC DNA]</scope>
    <source>
        <strain evidence="3 4">ICMP 18580</strain>
    </source>
</reference>
<name>A0A8H3ZXP5_9PEZI</name>
<accession>A0A8H3ZXP5</accession>
<organism evidence="3 4">
    <name type="scientific">Colletotrichum asianum</name>
    <dbReference type="NCBI Taxonomy" id="702518"/>
    <lineage>
        <taxon>Eukaryota</taxon>
        <taxon>Fungi</taxon>
        <taxon>Dikarya</taxon>
        <taxon>Ascomycota</taxon>
        <taxon>Pezizomycotina</taxon>
        <taxon>Sordariomycetes</taxon>
        <taxon>Hypocreomycetidae</taxon>
        <taxon>Glomerellales</taxon>
        <taxon>Glomerellaceae</taxon>
        <taxon>Colletotrichum</taxon>
        <taxon>Colletotrichum gloeosporioides species complex</taxon>
    </lineage>
</organism>
<feature type="region of interest" description="Disordered" evidence="1">
    <location>
        <begin position="227"/>
        <end position="262"/>
    </location>
</feature>
<proteinExistence type="predicted"/>
<protein>
    <submittedName>
        <fullName evidence="3">Uncharacterized protein</fullName>
    </submittedName>
</protein>
<keyword evidence="2" id="KW-0732">Signal</keyword>
<dbReference type="AlphaFoldDB" id="A0A8H3ZXP5"/>
<dbReference type="Proteomes" id="UP000434172">
    <property type="component" value="Unassembled WGS sequence"/>
</dbReference>
<feature type="compositionally biased region" description="Polar residues" evidence="1">
    <location>
        <begin position="241"/>
        <end position="251"/>
    </location>
</feature>
<evidence type="ECO:0000313" key="4">
    <source>
        <dbReference type="Proteomes" id="UP000434172"/>
    </source>
</evidence>
<evidence type="ECO:0000256" key="2">
    <source>
        <dbReference type="SAM" id="SignalP"/>
    </source>
</evidence>
<keyword evidence="4" id="KW-1185">Reference proteome</keyword>
<gene>
    <name evidence="3" type="ORF">GQ607_000082</name>
</gene>
<sequence>MADPSPPSHVWFALALISLIAHWEPVHTVLVSDARFLNSADCPGSWEIGLPPLRCLTLVRTLPFEAGLSMSTFGKIGGTLPPYLGERNLGARGIANEVEVNAEAYLTVPHRIVPLASASSGGSRGKLLFLISYCLPLTSNSDCPGTLNSISNCSHLFSANLAAADAETRNGRSSTNPHTLHPHQHQHQDHLHPLASPPILLPGLLLYLSSEAGLLLAATTYTTTTTATATATTPHHLYRNHGTTPSQNHDQQPAIRSPSRSLYLTRPPGYLQMYDLARATASAPAPIPAPAPTPGCPAAAAAAAPAFCRRLRRCCCPRVLGMNE</sequence>
<feature type="signal peptide" evidence="2">
    <location>
        <begin position="1"/>
        <end position="28"/>
    </location>
</feature>
<comment type="caution">
    <text evidence="3">The sequence shown here is derived from an EMBL/GenBank/DDBJ whole genome shotgun (WGS) entry which is preliminary data.</text>
</comment>